<organism evidence="3">
    <name type="scientific">Hyaloperonospora arabidopsidis</name>
    <name type="common">Peronospora arabidopsidis</name>
    <dbReference type="NCBI Taxonomy" id="272952"/>
    <lineage>
        <taxon>Eukaryota</taxon>
        <taxon>Sar</taxon>
        <taxon>Stramenopiles</taxon>
        <taxon>Oomycota</taxon>
        <taxon>Peronosporomycetes</taxon>
        <taxon>Peronosporales</taxon>
        <taxon>Peronosporaceae</taxon>
        <taxon>Hyaloperonospora</taxon>
    </lineage>
</organism>
<name>A0A2D0W4N3_HYAAB</name>
<sequence>MRGYYFFLLPSAALAVIITKSSETSQSTVHLVPIRDVADRHRSGNSQSGVEGAGRSR</sequence>
<evidence type="ECO:0000256" key="2">
    <source>
        <dbReference type="SAM" id="SignalP"/>
    </source>
</evidence>
<keyword evidence="2" id="KW-0732">Signal</keyword>
<evidence type="ECO:0000256" key="1">
    <source>
        <dbReference type="SAM" id="MobiDB-lite"/>
    </source>
</evidence>
<accession>A0A2D0W4N3</accession>
<evidence type="ECO:0000313" key="4">
    <source>
        <dbReference type="EMBL" id="APB88796.1"/>
    </source>
</evidence>
<feature type="region of interest" description="Disordered" evidence="1">
    <location>
        <begin position="35"/>
        <end position="57"/>
    </location>
</feature>
<dbReference type="EMBL" id="KX523276">
    <property type="protein sequence ID" value="APB88796.1"/>
    <property type="molecule type" value="Genomic_DNA"/>
</dbReference>
<evidence type="ECO:0000313" key="3">
    <source>
        <dbReference type="EMBL" id="APB88795.1"/>
    </source>
</evidence>
<feature type="signal peptide" evidence="2">
    <location>
        <begin position="1"/>
        <end position="15"/>
    </location>
</feature>
<feature type="chain" id="PRO_5013510837" evidence="2">
    <location>
        <begin position="16"/>
        <end position="57"/>
    </location>
</feature>
<protein>
    <submittedName>
        <fullName evidence="3">Avirulence protein HAC1Emoy2</fullName>
    </submittedName>
    <submittedName>
        <fullName evidence="4">Avirulence protein HAC1Noks1</fullName>
    </submittedName>
</protein>
<proteinExistence type="predicted"/>
<dbReference type="AlphaFoldDB" id="A0A2D0W4N3"/>
<reference evidence="3" key="1">
    <citation type="submission" date="2016-07" db="EMBL/GenBank/DDBJ databases">
        <title>Heterozygosity in HAC1 locus allows Hyaloperonospora arabidopsidis to evade R-gene mediated defence response in Arabidopsis thaliana.</title>
        <authorList>
            <person name="Woods-Tor A."/>
            <person name="Studholme D.J."/>
            <person name="Cevik V."/>
            <person name="Telli O."/>
            <person name="Holub E.B."/>
            <person name="Tor M."/>
        </authorList>
    </citation>
    <scope>NUCLEOTIDE SEQUENCE</scope>
</reference>
<dbReference type="EMBL" id="KX523275">
    <property type="protein sequence ID" value="APB88795.1"/>
    <property type="molecule type" value="Genomic_DNA"/>
</dbReference>